<feature type="region of interest" description="Disordered" evidence="1">
    <location>
        <begin position="69"/>
        <end position="93"/>
    </location>
</feature>
<keyword evidence="3" id="KW-1185">Reference proteome</keyword>
<reference evidence="2" key="1">
    <citation type="submission" date="2020-08" db="EMBL/GenBank/DDBJ databases">
        <title>Multicomponent nature underlies the extraordinary mechanical properties of spider dragline silk.</title>
        <authorList>
            <person name="Kono N."/>
            <person name="Nakamura H."/>
            <person name="Mori M."/>
            <person name="Yoshida Y."/>
            <person name="Ohtoshi R."/>
            <person name="Malay A.D."/>
            <person name="Moran D.A.P."/>
            <person name="Tomita M."/>
            <person name="Numata K."/>
            <person name="Arakawa K."/>
        </authorList>
    </citation>
    <scope>NUCLEOTIDE SEQUENCE</scope>
</reference>
<proteinExistence type="predicted"/>
<evidence type="ECO:0000313" key="2">
    <source>
        <dbReference type="EMBL" id="GFY53173.1"/>
    </source>
</evidence>
<evidence type="ECO:0000256" key="1">
    <source>
        <dbReference type="SAM" id="MobiDB-lite"/>
    </source>
</evidence>
<gene>
    <name evidence="2" type="ORF">TNIN_249481</name>
</gene>
<name>A0A8X6XH49_9ARAC</name>
<evidence type="ECO:0000313" key="3">
    <source>
        <dbReference type="Proteomes" id="UP000886998"/>
    </source>
</evidence>
<dbReference type="Proteomes" id="UP000886998">
    <property type="component" value="Unassembled WGS sequence"/>
</dbReference>
<sequence length="93" mass="10614">MLDEGFLLTTPSFQRPLIGPLISRGTTQVEKYRFYPPSARQIFAFQHFGSHFGALTYTLRLRTRVSGCVGHSDTRSIPLRDTEGRKPCQRSVR</sequence>
<accession>A0A8X6XH49</accession>
<organism evidence="2 3">
    <name type="scientific">Trichonephila inaurata madagascariensis</name>
    <dbReference type="NCBI Taxonomy" id="2747483"/>
    <lineage>
        <taxon>Eukaryota</taxon>
        <taxon>Metazoa</taxon>
        <taxon>Ecdysozoa</taxon>
        <taxon>Arthropoda</taxon>
        <taxon>Chelicerata</taxon>
        <taxon>Arachnida</taxon>
        <taxon>Araneae</taxon>
        <taxon>Araneomorphae</taxon>
        <taxon>Entelegynae</taxon>
        <taxon>Araneoidea</taxon>
        <taxon>Nephilidae</taxon>
        <taxon>Trichonephila</taxon>
        <taxon>Trichonephila inaurata</taxon>
    </lineage>
</organism>
<comment type="caution">
    <text evidence="2">The sequence shown here is derived from an EMBL/GenBank/DDBJ whole genome shotgun (WGS) entry which is preliminary data.</text>
</comment>
<feature type="compositionally biased region" description="Basic and acidic residues" evidence="1">
    <location>
        <begin position="72"/>
        <end position="86"/>
    </location>
</feature>
<dbReference type="AlphaFoldDB" id="A0A8X6XH49"/>
<protein>
    <submittedName>
        <fullName evidence="2">Uncharacterized protein</fullName>
    </submittedName>
</protein>
<dbReference type="EMBL" id="BMAV01009131">
    <property type="protein sequence ID" value="GFY53173.1"/>
    <property type="molecule type" value="Genomic_DNA"/>
</dbReference>